<dbReference type="Proteomes" id="UP000515465">
    <property type="component" value="Chromosome"/>
</dbReference>
<dbReference type="EMBL" id="CP050296">
    <property type="protein sequence ID" value="QND57654.1"/>
    <property type="molecule type" value="Genomic_DNA"/>
</dbReference>
<sequence>MAYKLQRLTSIRATPSKTADPFDVLGTGVVMFGTGKTASDEDGKPWINILIPPGVLDGWIPLGNASEVADPVLPPMDPESFVRQCTLVDRSMNSDPAIAPWFVTADFIIARALFETGMTVTHFDAPRVTGPFGLLQTEWDDFRASGLVAAADFQPHDFIYPMPQVYAAACRMHTDGKAFSTFMSPPPSSRRQTGICA</sequence>
<evidence type="ECO:0000313" key="1">
    <source>
        <dbReference type="EMBL" id="QND57654.1"/>
    </source>
</evidence>
<name>A0A7G6ST22_9HYPH</name>
<organism evidence="1 2">
    <name type="scientific">Mesorhizobium huakuii</name>
    <dbReference type="NCBI Taxonomy" id="28104"/>
    <lineage>
        <taxon>Bacteria</taxon>
        <taxon>Pseudomonadati</taxon>
        <taxon>Pseudomonadota</taxon>
        <taxon>Alphaproteobacteria</taxon>
        <taxon>Hyphomicrobiales</taxon>
        <taxon>Phyllobacteriaceae</taxon>
        <taxon>Mesorhizobium</taxon>
    </lineage>
</organism>
<reference evidence="2" key="1">
    <citation type="journal article" date="2020" name="Mol. Plant Microbe">
        <title>Rhizobial microsymbionts of the narrowly endemic Oxytropis species growing in Kamchatka are characterized by significant genetic diversity and possess a set of genes that are associated with T3SS and T6SS secretion systems and can affect the development of symbiosis.</title>
        <authorList>
            <person name="Safronova V."/>
            <person name="Guro P."/>
            <person name="Sazanova A."/>
            <person name="Kuznetsova I."/>
            <person name="Belimov A."/>
            <person name="Yakubov V."/>
            <person name="Chirak E."/>
            <person name="Afonin A."/>
            <person name="Gogolev Y."/>
            <person name="Andronov E."/>
            <person name="Tikhonovich I."/>
        </authorList>
    </citation>
    <scope>NUCLEOTIDE SEQUENCE [LARGE SCALE GENOMIC DNA]</scope>
    <source>
        <strain evidence="2">583</strain>
    </source>
</reference>
<protein>
    <submittedName>
        <fullName evidence="1">Uncharacterized protein</fullName>
    </submittedName>
</protein>
<accession>A0A7G6ST22</accession>
<dbReference type="RefSeq" id="WP_183464450.1">
    <property type="nucleotide sequence ID" value="NZ_CP050296.1"/>
</dbReference>
<evidence type="ECO:0000313" key="2">
    <source>
        <dbReference type="Proteomes" id="UP000515465"/>
    </source>
</evidence>
<proteinExistence type="predicted"/>
<gene>
    <name evidence="1" type="ORF">HB778_14320</name>
</gene>
<dbReference type="AlphaFoldDB" id="A0A7G6ST22"/>